<evidence type="ECO:0000256" key="8">
    <source>
        <dbReference type="ARBA" id="ARBA00022827"/>
    </source>
</evidence>
<feature type="domain" description="Riboflavin kinase" evidence="11">
    <location>
        <begin position="53"/>
        <end position="176"/>
    </location>
</feature>
<dbReference type="AlphaFoldDB" id="X1USC0"/>
<dbReference type="InterPro" id="IPR023468">
    <property type="entry name" value="Riboflavin_kinase"/>
</dbReference>
<dbReference type="Gene3D" id="3.40.50.620">
    <property type="entry name" value="HUPs"/>
    <property type="match status" value="1"/>
</dbReference>
<dbReference type="EMBL" id="BARW01019432">
    <property type="protein sequence ID" value="GAI95244.1"/>
    <property type="molecule type" value="Genomic_DNA"/>
</dbReference>
<name>X1USC0_9ZZZZ</name>
<dbReference type="FunFam" id="2.40.30.30:FF:000003">
    <property type="entry name" value="Riboflavin biosynthesis protein"/>
    <property type="match status" value="1"/>
</dbReference>
<dbReference type="PANTHER" id="PTHR22749">
    <property type="entry name" value="RIBOFLAVIN KINASE/FMN ADENYLYLTRANSFERASE"/>
    <property type="match status" value="1"/>
</dbReference>
<keyword evidence="6" id="KW-0547">Nucleotide-binding</keyword>
<comment type="caution">
    <text evidence="12">The sequence shown here is derived from an EMBL/GenBank/DDBJ whole genome shotgun (WGS) entry which is preliminary data.</text>
</comment>
<dbReference type="Pfam" id="PF01687">
    <property type="entry name" value="Flavokinase"/>
    <property type="match status" value="1"/>
</dbReference>
<evidence type="ECO:0000313" key="12">
    <source>
        <dbReference type="EMBL" id="GAI95244.1"/>
    </source>
</evidence>
<dbReference type="GO" id="GO:0009231">
    <property type="term" value="P:riboflavin biosynthetic process"/>
    <property type="evidence" value="ECO:0007669"/>
    <property type="project" value="InterPro"/>
</dbReference>
<gene>
    <name evidence="12" type="ORF">S12H4_33037</name>
</gene>
<evidence type="ECO:0000259" key="11">
    <source>
        <dbReference type="SMART" id="SM00904"/>
    </source>
</evidence>
<dbReference type="InterPro" id="IPR015865">
    <property type="entry name" value="Riboflavin_kinase_bac/euk"/>
</dbReference>
<dbReference type="GO" id="GO:0016779">
    <property type="term" value="F:nucleotidyltransferase activity"/>
    <property type="evidence" value="ECO:0007669"/>
    <property type="project" value="UniProtKB-KW"/>
</dbReference>
<keyword evidence="2" id="KW-0285">Flavoprotein</keyword>
<dbReference type="EC" id="2.7.1.26" evidence="1"/>
<dbReference type="SUPFAM" id="SSF82114">
    <property type="entry name" value="Riboflavin kinase-like"/>
    <property type="match status" value="1"/>
</dbReference>
<evidence type="ECO:0000256" key="4">
    <source>
        <dbReference type="ARBA" id="ARBA00022679"/>
    </source>
</evidence>
<dbReference type="GO" id="GO:0009398">
    <property type="term" value="P:FMN biosynthetic process"/>
    <property type="evidence" value="ECO:0007669"/>
    <property type="project" value="TreeGrafter"/>
</dbReference>
<dbReference type="SMART" id="SM00904">
    <property type="entry name" value="Flavokinase"/>
    <property type="match status" value="1"/>
</dbReference>
<keyword evidence="7" id="KW-0418">Kinase</keyword>
<reference evidence="12" key="1">
    <citation type="journal article" date="2014" name="Front. Microbiol.">
        <title>High frequency of phylogenetically diverse reductive dehalogenase-homologous genes in deep subseafloor sedimentary metagenomes.</title>
        <authorList>
            <person name="Kawai M."/>
            <person name="Futagami T."/>
            <person name="Toyoda A."/>
            <person name="Takaki Y."/>
            <person name="Nishi S."/>
            <person name="Hori S."/>
            <person name="Arai W."/>
            <person name="Tsubouchi T."/>
            <person name="Morono Y."/>
            <person name="Uchiyama I."/>
            <person name="Ito T."/>
            <person name="Fujiyama A."/>
            <person name="Inagaki F."/>
            <person name="Takami H."/>
        </authorList>
    </citation>
    <scope>NUCLEOTIDE SEQUENCE</scope>
    <source>
        <strain evidence="12">Expedition CK06-06</strain>
    </source>
</reference>
<evidence type="ECO:0000256" key="10">
    <source>
        <dbReference type="ARBA" id="ARBA00023268"/>
    </source>
</evidence>
<dbReference type="GO" id="GO:0005524">
    <property type="term" value="F:ATP binding"/>
    <property type="evidence" value="ECO:0007669"/>
    <property type="project" value="UniProtKB-KW"/>
</dbReference>
<evidence type="ECO:0000256" key="1">
    <source>
        <dbReference type="ARBA" id="ARBA00012105"/>
    </source>
</evidence>
<dbReference type="InterPro" id="IPR014729">
    <property type="entry name" value="Rossmann-like_a/b/a_fold"/>
</dbReference>
<evidence type="ECO:0000256" key="9">
    <source>
        <dbReference type="ARBA" id="ARBA00022840"/>
    </source>
</evidence>
<dbReference type="Gene3D" id="2.40.30.30">
    <property type="entry name" value="Riboflavin kinase-like"/>
    <property type="match status" value="1"/>
</dbReference>
<organism evidence="12">
    <name type="scientific">marine sediment metagenome</name>
    <dbReference type="NCBI Taxonomy" id="412755"/>
    <lineage>
        <taxon>unclassified sequences</taxon>
        <taxon>metagenomes</taxon>
        <taxon>ecological metagenomes</taxon>
    </lineage>
</organism>
<evidence type="ECO:0000256" key="6">
    <source>
        <dbReference type="ARBA" id="ARBA00022741"/>
    </source>
</evidence>
<accession>X1USC0</accession>
<keyword evidence="8" id="KW-0274">FAD</keyword>
<protein>
    <recommendedName>
        <fullName evidence="1">riboflavin kinase</fullName>
        <ecNumber evidence="1">2.7.1.26</ecNumber>
    </recommendedName>
</protein>
<keyword evidence="5" id="KW-0548">Nucleotidyltransferase</keyword>
<dbReference type="InterPro" id="IPR023465">
    <property type="entry name" value="Riboflavin_kinase_dom_sf"/>
</dbReference>
<sequence>GKEGNEKYLKVLGDRLGFQVEVIDAIKVDDAIVSSTRTRNTILDGNVKLAARLLGRPYNLGGTVVKGHQRGTGIGFPTANIKPEKVLTPCRGVYAIIAEIEGKTHPGVLNIGFNPTFANDKLTIEAHIIDFEENICGKSLDIFFIDRIRNEMKFEGPERLAEQIRMDIDKAKEILANEDKKPA</sequence>
<feature type="non-terminal residue" evidence="12">
    <location>
        <position position="1"/>
    </location>
</feature>
<dbReference type="PANTHER" id="PTHR22749:SF6">
    <property type="entry name" value="RIBOFLAVIN KINASE"/>
    <property type="match status" value="1"/>
</dbReference>
<proteinExistence type="predicted"/>
<evidence type="ECO:0000256" key="5">
    <source>
        <dbReference type="ARBA" id="ARBA00022695"/>
    </source>
</evidence>
<evidence type="ECO:0000256" key="2">
    <source>
        <dbReference type="ARBA" id="ARBA00022630"/>
    </source>
</evidence>
<keyword evidence="9" id="KW-0067">ATP-binding</keyword>
<keyword evidence="3" id="KW-0288">FMN</keyword>
<evidence type="ECO:0000256" key="3">
    <source>
        <dbReference type="ARBA" id="ARBA00022643"/>
    </source>
</evidence>
<dbReference type="GO" id="GO:0008531">
    <property type="term" value="F:riboflavin kinase activity"/>
    <property type="evidence" value="ECO:0007669"/>
    <property type="project" value="UniProtKB-EC"/>
</dbReference>
<keyword evidence="4" id="KW-0808">Transferase</keyword>
<evidence type="ECO:0000256" key="7">
    <source>
        <dbReference type="ARBA" id="ARBA00022777"/>
    </source>
</evidence>
<keyword evidence="10" id="KW-0511">Multifunctional enzyme</keyword>